<keyword evidence="2 4" id="KW-0472">Membrane</keyword>
<reference evidence="6 7" key="1">
    <citation type="submission" date="2018-05" db="EMBL/GenBank/DDBJ databases">
        <title>Zavarzinia sp. HR-AS.</title>
        <authorList>
            <person name="Lee Y."/>
            <person name="Jeon C.O."/>
        </authorList>
    </citation>
    <scope>NUCLEOTIDE SEQUENCE [LARGE SCALE GENOMIC DNA]</scope>
    <source>
        <strain evidence="6 7">HR-AS</strain>
    </source>
</reference>
<evidence type="ECO:0000313" key="6">
    <source>
        <dbReference type="EMBL" id="PWR17578.1"/>
    </source>
</evidence>
<dbReference type="PROSITE" id="PS51123">
    <property type="entry name" value="OMPA_2"/>
    <property type="match status" value="1"/>
</dbReference>
<proteinExistence type="predicted"/>
<dbReference type="CDD" id="cd07185">
    <property type="entry name" value="OmpA_C-like"/>
    <property type="match status" value="1"/>
</dbReference>
<organism evidence="6 7">
    <name type="scientific">Zavarzinia aquatilis</name>
    <dbReference type="NCBI Taxonomy" id="2211142"/>
    <lineage>
        <taxon>Bacteria</taxon>
        <taxon>Pseudomonadati</taxon>
        <taxon>Pseudomonadota</taxon>
        <taxon>Alphaproteobacteria</taxon>
        <taxon>Rhodospirillales</taxon>
        <taxon>Zavarziniaceae</taxon>
        <taxon>Zavarzinia</taxon>
    </lineage>
</organism>
<evidence type="ECO:0000256" key="1">
    <source>
        <dbReference type="ARBA" id="ARBA00004442"/>
    </source>
</evidence>
<dbReference type="InterPro" id="IPR050330">
    <property type="entry name" value="Bact_OuterMem_StrucFunc"/>
</dbReference>
<keyword evidence="3" id="KW-0998">Cell outer membrane</keyword>
<dbReference type="PANTHER" id="PTHR30329">
    <property type="entry name" value="STATOR ELEMENT OF FLAGELLAR MOTOR COMPLEX"/>
    <property type="match status" value="1"/>
</dbReference>
<dbReference type="InterPro" id="IPR036737">
    <property type="entry name" value="OmpA-like_sf"/>
</dbReference>
<sequence length="211" mass="21820">MLKHALVLALAGGLVAGCAEDGRISNTGAGAGIGALVGAGIGAAVAGNRGQGALIGAGIGALAGGAVGYYMDEQEKQLRQKMAGTGVEVQRVGDSIRLIMPGGVTFRTGSSEIQPQFYGPLDQVAGVLQQYPQSLIDVVGHTDNVGSDQMNQQLSERRASAVASYFMSRGVVAQRLNAYGLGETQPVADNSTDFGRQQNRRVEVLIRPYTG</sequence>
<dbReference type="InterPro" id="IPR006664">
    <property type="entry name" value="OMP_bac"/>
</dbReference>
<comment type="subcellular location">
    <subcellularLocation>
        <location evidence="1">Cell outer membrane</location>
    </subcellularLocation>
</comment>
<dbReference type="PRINTS" id="PR01021">
    <property type="entry name" value="OMPADOMAIN"/>
</dbReference>
<dbReference type="Pfam" id="PF00691">
    <property type="entry name" value="OmpA"/>
    <property type="match status" value="1"/>
</dbReference>
<feature type="domain" description="OmpA-like" evidence="5">
    <location>
        <begin position="92"/>
        <end position="210"/>
    </location>
</feature>
<dbReference type="PANTHER" id="PTHR30329:SF21">
    <property type="entry name" value="LIPOPROTEIN YIAD-RELATED"/>
    <property type="match status" value="1"/>
</dbReference>
<dbReference type="PROSITE" id="PS51257">
    <property type="entry name" value="PROKAR_LIPOPROTEIN"/>
    <property type="match status" value="1"/>
</dbReference>
<evidence type="ECO:0000256" key="2">
    <source>
        <dbReference type="ARBA" id="ARBA00023136"/>
    </source>
</evidence>
<dbReference type="AlphaFoldDB" id="A0A317DSC9"/>
<dbReference type="PRINTS" id="PR01023">
    <property type="entry name" value="NAFLGMOTY"/>
</dbReference>
<dbReference type="Gene3D" id="3.30.1330.60">
    <property type="entry name" value="OmpA-like domain"/>
    <property type="match status" value="1"/>
</dbReference>
<evidence type="ECO:0000313" key="7">
    <source>
        <dbReference type="Proteomes" id="UP000245461"/>
    </source>
</evidence>
<evidence type="ECO:0000256" key="3">
    <source>
        <dbReference type="ARBA" id="ARBA00023237"/>
    </source>
</evidence>
<dbReference type="EMBL" id="QGLE01000023">
    <property type="protein sequence ID" value="PWR17578.1"/>
    <property type="molecule type" value="Genomic_DNA"/>
</dbReference>
<dbReference type="InterPro" id="IPR039567">
    <property type="entry name" value="Gly-zipper"/>
</dbReference>
<dbReference type="InterPro" id="IPR006665">
    <property type="entry name" value="OmpA-like"/>
</dbReference>
<dbReference type="RefSeq" id="WP_109908124.1">
    <property type="nucleotide sequence ID" value="NZ_QGLE01000023.1"/>
</dbReference>
<evidence type="ECO:0000259" key="5">
    <source>
        <dbReference type="PROSITE" id="PS51123"/>
    </source>
</evidence>
<dbReference type="Proteomes" id="UP000245461">
    <property type="component" value="Unassembled WGS sequence"/>
</dbReference>
<dbReference type="Pfam" id="PF13488">
    <property type="entry name" value="Gly-zipper_Omp"/>
    <property type="match status" value="1"/>
</dbReference>
<evidence type="ECO:0000256" key="4">
    <source>
        <dbReference type="PROSITE-ProRule" id="PRU00473"/>
    </source>
</evidence>
<gene>
    <name evidence="6" type="ORF">DKG74_20910</name>
</gene>
<dbReference type="SUPFAM" id="SSF103088">
    <property type="entry name" value="OmpA-like"/>
    <property type="match status" value="1"/>
</dbReference>
<accession>A0A317DSC9</accession>
<dbReference type="GO" id="GO:0009279">
    <property type="term" value="C:cell outer membrane"/>
    <property type="evidence" value="ECO:0007669"/>
    <property type="project" value="UniProtKB-SubCell"/>
</dbReference>
<name>A0A317DSC9_9PROT</name>
<comment type="caution">
    <text evidence="6">The sequence shown here is derived from an EMBL/GenBank/DDBJ whole genome shotgun (WGS) entry which is preliminary data.</text>
</comment>
<dbReference type="OrthoDB" id="9782229at2"/>
<protein>
    <submittedName>
        <fullName evidence="6">Cell envelope biogenesis protein OmpA</fullName>
    </submittedName>
</protein>
<keyword evidence="7" id="KW-1185">Reference proteome</keyword>